<evidence type="ECO:0000313" key="1">
    <source>
        <dbReference type="EMBL" id="KAK8871571.1"/>
    </source>
</evidence>
<evidence type="ECO:0000313" key="2">
    <source>
        <dbReference type="Proteomes" id="UP001470230"/>
    </source>
</evidence>
<dbReference type="PANTHER" id="PTHR47457">
    <property type="entry name" value="OS05G0345500 PROTEIN"/>
    <property type="match status" value="1"/>
</dbReference>
<keyword evidence="2" id="KW-1185">Reference proteome</keyword>
<gene>
    <name evidence="1" type="ORF">M9Y10_007304</name>
</gene>
<dbReference type="Gene3D" id="2.60.120.260">
    <property type="entry name" value="Galactose-binding domain-like"/>
    <property type="match status" value="1"/>
</dbReference>
<sequence length="432" mass="50624">MENSIRLQLAAILQIPFQNYDKDFTFVVNSERFDTSTFAADLLSNKISKIHFTDPTLKEFSIDTETRGDFNKILNLLNFEIEEISDQDFPFLIEVVNSLEIDKIDINSSYEEEPTIDNIIGHIKKHQIHPEIYSKQLDADIQFFTSHFHELKAKLEREIDEGQTFIDDTIIEKVISDPKLKLESEEELLEFVNKLYMKDAKYSPLYEHVEFANVGAEGMKKFIEIFDFNDMTKSIWNSIVYRLEEPIQTDKVKARHEYVKEQCLIEIENKENEFDGIFNYLRNNGKINDEVRITFSSLAYGGTFGLLQYDDREQFFETDDEPNSWICFEFKKHEVKPSGYIIRSYCQDNEDHPKSWKLEASKDGQSWVTLDSQTDNDSLNGGGRVKLFPITSIEHKNKPFKYLRIQQTGPTWYSHSSHCLLMDSIEFYGKII</sequence>
<evidence type="ECO:0008006" key="3">
    <source>
        <dbReference type="Google" id="ProtNLM"/>
    </source>
</evidence>
<organism evidence="1 2">
    <name type="scientific">Tritrichomonas musculus</name>
    <dbReference type="NCBI Taxonomy" id="1915356"/>
    <lineage>
        <taxon>Eukaryota</taxon>
        <taxon>Metamonada</taxon>
        <taxon>Parabasalia</taxon>
        <taxon>Tritrichomonadida</taxon>
        <taxon>Tritrichomonadidae</taxon>
        <taxon>Tritrichomonas</taxon>
    </lineage>
</organism>
<dbReference type="InterPro" id="IPR008979">
    <property type="entry name" value="Galactose-bd-like_sf"/>
</dbReference>
<reference evidence="1 2" key="1">
    <citation type="submission" date="2024-04" db="EMBL/GenBank/DDBJ databases">
        <title>Tritrichomonas musculus Genome.</title>
        <authorList>
            <person name="Alves-Ferreira E."/>
            <person name="Grigg M."/>
            <person name="Lorenzi H."/>
            <person name="Galac M."/>
        </authorList>
    </citation>
    <scope>NUCLEOTIDE SEQUENCE [LARGE SCALE GENOMIC DNA]</scope>
    <source>
        <strain evidence="1 2">EAF2021</strain>
    </source>
</reference>
<proteinExistence type="predicted"/>
<name>A0ABR2J1Y9_9EUKA</name>
<dbReference type="PANTHER" id="PTHR47457:SF1">
    <property type="entry name" value="BTB DOMAIN-CONTAINING PROTEIN-RELATED"/>
    <property type="match status" value="1"/>
</dbReference>
<accession>A0ABR2J1Y9</accession>
<dbReference type="EMBL" id="JAPFFF010000013">
    <property type="protein sequence ID" value="KAK8871571.1"/>
    <property type="molecule type" value="Genomic_DNA"/>
</dbReference>
<dbReference type="SUPFAM" id="SSF49785">
    <property type="entry name" value="Galactose-binding domain-like"/>
    <property type="match status" value="1"/>
</dbReference>
<protein>
    <recommendedName>
        <fullName evidence="3">F5/8 type C domain-containing protein</fullName>
    </recommendedName>
</protein>
<comment type="caution">
    <text evidence="1">The sequence shown here is derived from an EMBL/GenBank/DDBJ whole genome shotgun (WGS) entry which is preliminary data.</text>
</comment>
<dbReference type="Proteomes" id="UP001470230">
    <property type="component" value="Unassembled WGS sequence"/>
</dbReference>